<organism evidence="1 2">
    <name type="scientific">Nocardioides psychrotolerans</name>
    <dbReference type="NCBI Taxonomy" id="1005945"/>
    <lineage>
        <taxon>Bacteria</taxon>
        <taxon>Bacillati</taxon>
        <taxon>Actinomycetota</taxon>
        <taxon>Actinomycetes</taxon>
        <taxon>Propionibacteriales</taxon>
        <taxon>Nocardioidaceae</taxon>
        <taxon>Nocardioides</taxon>
    </lineage>
</organism>
<gene>
    <name evidence="1" type="ORF">SAMN05216561_103213</name>
</gene>
<dbReference type="STRING" id="1005945.SAMN05216561_103213"/>
<dbReference type="InterPro" id="IPR036388">
    <property type="entry name" value="WH-like_DNA-bd_sf"/>
</dbReference>
<name>A0A1I3E4A8_9ACTN</name>
<dbReference type="RefSeq" id="WP_091111039.1">
    <property type="nucleotide sequence ID" value="NZ_BKAF01000007.1"/>
</dbReference>
<evidence type="ECO:0000313" key="2">
    <source>
        <dbReference type="Proteomes" id="UP000198649"/>
    </source>
</evidence>
<evidence type="ECO:0000313" key="1">
    <source>
        <dbReference type="EMBL" id="SFH93814.1"/>
    </source>
</evidence>
<dbReference type="EMBL" id="FOQG01000003">
    <property type="protein sequence ID" value="SFH93814.1"/>
    <property type="molecule type" value="Genomic_DNA"/>
</dbReference>
<dbReference type="Gene3D" id="1.10.10.10">
    <property type="entry name" value="Winged helix-like DNA-binding domain superfamily/Winged helix DNA-binding domain"/>
    <property type="match status" value="1"/>
</dbReference>
<keyword evidence="2" id="KW-1185">Reference proteome</keyword>
<reference evidence="1 2" key="1">
    <citation type="submission" date="2016-10" db="EMBL/GenBank/DDBJ databases">
        <authorList>
            <person name="de Groot N.N."/>
        </authorList>
    </citation>
    <scope>NUCLEOTIDE SEQUENCE [LARGE SCALE GENOMIC DNA]</scope>
    <source>
        <strain evidence="1 2">CGMCC 1.11156</strain>
    </source>
</reference>
<dbReference type="AlphaFoldDB" id="A0A1I3E4A8"/>
<sequence>MESQVTMTEIARIADVTRQAVTNWRRRPASAPFPSATEVTQGAERFDLREVLDWLDVTGRGRNADARLDAPSVAVPGDLDLENAVVMLALRGGVSQDLAPLTPDQRVALAEELDPDDQYLLSDIRSVAGDDGLAVYVDELLAAAFGPADALDRLYASRAAQGSRGLTPEMVGLLQELADACRTHLGPDNVAIELRLDPRDRRVGAGFREAGGAADRSTLRHLALDGITSVTLAGALVRVVSAVGLSDSEALDLADDVAVDLDVNQVAIVLGPASALCDALPPAGSLHTSRRKTLEGLGAEPLTPALSAAFKLPRGLWREAHRKSLGIWVLQGGTASARVVVADLSARDVDPAELASDVLGALQQTPARAYRYGLSVESTFVWTNTSYAVVVPGVGASEHQPAEAGTSRERLIAASLVTRENIAGFDVPIADGTGLPATAARRLGSLVEGRSPLMRIQSGCRIKGEHLDPTGSLRVLSGDASLAATFIDPFVAAEHYSHAAHTEPGDVVFAASPTPRALVDEEGGSLVAYPSRILRLEPLRAGIGPRALTAAINEMATSSEWKTWSVPNVPRAQVQQLEQALGGVLDHLEALRCHEEAATNIITNLIQGVAEGSVALGSPTTERKAG</sequence>
<dbReference type="Proteomes" id="UP000198649">
    <property type="component" value="Unassembled WGS sequence"/>
</dbReference>
<dbReference type="OrthoDB" id="9784823at2"/>
<protein>
    <submittedName>
        <fullName evidence="1">Uncharacterized protein</fullName>
    </submittedName>
</protein>
<proteinExistence type="predicted"/>
<accession>A0A1I3E4A8</accession>